<feature type="transmembrane region" description="Helical" evidence="1">
    <location>
        <begin position="12"/>
        <end position="34"/>
    </location>
</feature>
<name>A0A841BYU6_9ACTN</name>
<keyword evidence="1" id="KW-0472">Membrane</keyword>
<sequence>MKVAAGFDDVPTLSQAVLLVVVVAAVFGLGIQAFGQSASKKTLLHRVTL</sequence>
<evidence type="ECO:0000313" key="3">
    <source>
        <dbReference type="Proteomes" id="UP000587527"/>
    </source>
</evidence>
<dbReference type="EMBL" id="JACHMN010000002">
    <property type="protein sequence ID" value="MBB5871890.1"/>
    <property type="molecule type" value="Genomic_DNA"/>
</dbReference>
<proteinExistence type="predicted"/>
<comment type="caution">
    <text evidence="2">The sequence shown here is derived from an EMBL/GenBank/DDBJ whole genome shotgun (WGS) entry which is preliminary data.</text>
</comment>
<reference evidence="2 3" key="1">
    <citation type="submission" date="2020-08" db="EMBL/GenBank/DDBJ databases">
        <title>Sequencing the genomes of 1000 actinobacteria strains.</title>
        <authorList>
            <person name="Klenk H.-P."/>
        </authorList>
    </citation>
    <scope>NUCLEOTIDE SEQUENCE [LARGE SCALE GENOMIC DNA]</scope>
    <source>
        <strain evidence="2 3">DSM 45362</strain>
    </source>
</reference>
<gene>
    <name evidence="2" type="ORF">F4553_005269</name>
</gene>
<keyword evidence="3" id="KW-1185">Reference proteome</keyword>
<organism evidence="2 3">
    <name type="scientific">Allocatelliglobosispora scoriae</name>
    <dbReference type="NCBI Taxonomy" id="643052"/>
    <lineage>
        <taxon>Bacteria</taxon>
        <taxon>Bacillati</taxon>
        <taxon>Actinomycetota</taxon>
        <taxon>Actinomycetes</taxon>
        <taxon>Micromonosporales</taxon>
        <taxon>Micromonosporaceae</taxon>
        <taxon>Allocatelliglobosispora</taxon>
    </lineage>
</organism>
<evidence type="ECO:0000313" key="2">
    <source>
        <dbReference type="EMBL" id="MBB5871890.1"/>
    </source>
</evidence>
<protein>
    <submittedName>
        <fullName evidence="2">Uncharacterized protein</fullName>
    </submittedName>
</protein>
<keyword evidence="1" id="KW-1133">Transmembrane helix</keyword>
<dbReference type="RefSeq" id="WP_184840247.1">
    <property type="nucleotide sequence ID" value="NZ_JACHMN010000002.1"/>
</dbReference>
<evidence type="ECO:0000256" key="1">
    <source>
        <dbReference type="SAM" id="Phobius"/>
    </source>
</evidence>
<dbReference type="AlphaFoldDB" id="A0A841BYU6"/>
<accession>A0A841BYU6</accession>
<keyword evidence="1" id="KW-0812">Transmembrane</keyword>
<dbReference type="Proteomes" id="UP000587527">
    <property type="component" value="Unassembled WGS sequence"/>
</dbReference>